<protein>
    <submittedName>
        <fullName evidence="2">Uncharacterized protein</fullName>
    </submittedName>
</protein>
<accession>A0A379ZEA0</accession>
<dbReference type="Proteomes" id="UP000255061">
    <property type="component" value="Unassembled WGS sequence"/>
</dbReference>
<dbReference type="AlphaFoldDB" id="A0A379ZEA0"/>
<proteinExistence type="predicted"/>
<evidence type="ECO:0000256" key="1">
    <source>
        <dbReference type="SAM" id="Phobius"/>
    </source>
</evidence>
<feature type="transmembrane region" description="Helical" evidence="1">
    <location>
        <begin position="20"/>
        <end position="38"/>
    </location>
</feature>
<evidence type="ECO:0000313" key="3">
    <source>
        <dbReference type="Proteomes" id="UP000255061"/>
    </source>
</evidence>
<reference evidence="2 3" key="1">
    <citation type="submission" date="2018-06" db="EMBL/GenBank/DDBJ databases">
        <authorList>
            <consortium name="Pathogen Informatics"/>
            <person name="Doyle S."/>
        </authorList>
    </citation>
    <scope>NUCLEOTIDE SEQUENCE [LARGE SCALE GENOMIC DNA]</scope>
    <source>
        <strain evidence="2 3">NCTC10736</strain>
    </source>
</reference>
<organism evidence="2 3">
    <name type="scientific">Shewanella morhuae</name>
    <dbReference type="NCBI Taxonomy" id="365591"/>
    <lineage>
        <taxon>Bacteria</taxon>
        <taxon>Pseudomonadati</taxon>
        <taxon>Pseudomonadota</taxon>
        <taxon>Gammaproteobacteria</taxon>
        <taxon>Alteromonadales</taxon>
        <taxon>Shewanellaceae</taxon>
        <taxon>Shewanella</taxon>
    </lineage>
</organism>
<keyword evidence="1" id="KW-0812">Transmembrane</keyword>
<dbReference type="EMBL" id="UGYV01000001">
    <property type="protein sequence ID" value="SUI60521.1"/>
    <property type="molecule type" value="Genomic_DNA"/>
</dbReference>
<keyword evidence="1" id="KW-0472">Membrane</keyword>
<sequence length="55" mass="6264">MAVRHFASSQLVILYKTKNCVLNAVFLFLGIGLNRYSFLGRFLRDTLDSSPLSNR</sequence>
<keyword evidence="1" id="KW-1133">Transmembrane helix</keyword>
<name>A0A379ZEA0_9GAMM</name>
<evidence type="ECO:0000313" key="2">
    <source>
        <dbReference type="EMBL" id="SUI60521.1"/>
    </source>
</evidence>
<gene>
    <name evidence="2" type="ORF">NCTC10736_00250</name>
</gene>